<evidence type="ECO:0000259" key="3">
    <source>
        <dbReference type="Pfam" id="PF03931"/>
    </source>
</evidence>
<dbReference type="AlphaFoldDB" id="A0A7S0CDV7"/>
<sequence length="128" mass="14584">MKEIPLPNVKAAVLTKVLEYCTYFTEIEPMRPIQTPLKSSKTEEIVQKWYADFCCVDRVTLFELVTAANFMDIKPLLDLTCLAVAVMIKGKTADEIRKIFNMSNNFTAEEAVQVTEENKWCNESKIGP</sequence>
<feature type="domain" description="SKP1 component POZ" evidence="3">
    <location>
        <begin position="3"/>
        <end position="24"/>
    </location>
</feature>
<dbReference type="GO" id="GO:0016567">
    <property type="term" value="P:protein ubiquitination"/>
    <property type="evidence" value="ECO:0007669"/>
    <property type="project" value="UniProtKB-UniPathway"/>
</dbReference>
<evidence type="ECO:0008006" key="5">
    <source>
        <dbReference type="Google" id="ProtNLM"/>
    </source>
</evidence>
<dbReference type="SUPFAM" id="SSF81382">
    <property type="entry name" value="Skp1 dimerisation domain-like"/>
    <property type="match status" value="1"/>
</dbReference>
<protein>
    <recommendedName>
        <fullName evidence="5">SKP1 component dimerisation domain-containing protein</fullName>
    </recommendedName>
</protein>
<dbReference type="Gene3D" id="3.30.710.10">
    <property type="entry name" value="Potassium Channel Kv1.1, Chain A"/>
    <property type="match status" value="1"/>
</dbReference>
<feature type="domain" description="SKP1 component dimerisation" evidence="2">
    <location>
        <begin position="74"/>
        <end position="121"/>
    </location>
</feature>
<comment type="pathway">
    <text evidence="1">Protein modification; protein ubiquitination.</text>
</comment>
<dbReference type="Pfam" id="PF03931">
    <property type="entry name" value="Skp1_POZ"/>
    <property type="match status" value="1"/>
</dbReference>
<dbReference type="InterPro" id="IPR011333">
    <property type="entry name" value="SKP1/BTB/POZ_sf"/>
</dbReference>
<dbReference type="PANTHER" id="PTHR11165">
    <property type="entry name" value="SKP1"/>
    <property type="match status" value="1"/>
</dbReference>
<name>A0A7S0CDV7_9STRA</name>
<proteinExistence type="inferred from homology"/>
<dbReference type="Pfam" id="PF01466">
    <property type="entry name" value="Skp1"/>
    <property type="match status" value="1"/>
</dbReference>
<organism evidence="4">
    <name type="scientific">Proboscia inermis</name>
    <dbReference type="NCBI Taxonomy" id="420281"/>
    <lineage>
        <taxon>Eukaryota</taxon>
        <taxon>Sar</taxon>
        <taxon>Stramenopiles</taxon>
        <taxon>Ochrophyta</taxon>
        <taxon>Bacillariophyta</taxon>
        <taxon>Coscinodiscophyceae</taxon>
        <taxon>Rhizosoleniophycidae</taxon>
        <taxon>Rhizosoleniales</taxon>
        <taxon>Rhizosoleniaceae</taxon>
        <taxon>Proboscia</taxon>
    </lineage>
</organism>
<dbReference type="EMBL" id="HBEL01034490">
    <property type="protein sequence ID" value="CAD8420084.1"/>
    <property type="molecule type" value="Transcribed_RNA"/>
</dbReference>
<keyword evidence="1" id="KW-0833">Ubl conjugation pathway</keyword>
<dbReference type="SUPFAM" id="SSF54695">
    <property type="entry name" value="POZ domain"/>
    <property type="match status" value="1"/>
</dbReference>
<dbReference type="GO" id="GO:0006511">
    <property type="term" value="P:ubiquitin-dependent protein catabolic process"/>
    <property type="evidence" value="ECO:0007669"/>
    <property type="project" value="InterPro"/>
</dbReference>
<reference evidence="4" key="1">
    <citation type="submission" date="2021-01" db="EMBL/GenBank/DDBJ databases">
        <authorList>
            <person name="Corre E."/>
            <person name="Pelletier E."/>
            <person name="Niang G."/>
            <person name="Scheremetjew M."/>
            <person name="Finn R."/>
            <person name="Kale V."/>
            <person name="Holt S."/>
            <person name="Cochrane G."/>
            <person name="Meng A."/>
            <person name="Brown T."/>
            <person name="Cohen L."/>
        </authorList>
    </citation>
    <scope>NUCLEOTIDE SEQUENCE</scope>
    <source>
        <strain evidence="4">CCAP1064/1</strain>
    </source>
</reference>
<comment type="similarity">
    <text evidence="1">Belongs to the SKP1 family.</text>
</comment>
<dbReference type="InterPro" id="IPR016072">
    <property type="entry name" value="Skp1_comp_dimer"/>
</dbReference>
<gene>
    <name evidence="4" type="ORF">PINE0816_LOCUS16219</name>
</gene>
<dbReference type="InterPro" id="IPR036296">
    <property type="entry name" value="SKP1-like_dim_sf"/>
</dbReference>
<dbReference type="InterPro" id="IPR016897">
    <property type="entry name" value="SKP1"/>
</dbReference>
<dbReference type="InterPro" id="IPR016073">
    <property type="entry name" value="Skp1_comp_POZ"/>
</dbReference>
<evidence type="ECO:0000256" key="1">
    <source>
        <dbReference type="PIRNR" id="PIRNR028729"/>
    </source>
</evidence>
<dbReference type="PIRSF" id="PIRSF028729">
    <property type="entry name" value="E3_ubiquit_lig_SCF_Skp"/>
    <property type="match status" value="1"/>
</dbReference>
<evidence type="ECO:0000313" key="4">
    <source>
        <dbReference type="EMBL" id="CAD8420084.1"/>
    </source>
</evidence>
<accession>A0A7S0CDV7</accession>
<dbReference type="UniPathway" id="UPA00143"/>
<evidence type="ECO:0000259" key="2">
    <source>
        <dbReference type="Pfam" id="PF01466"/>
    </source>
</evidence>